<reference evidence="2" key="1">
    <citation type="submission" date="2020-01" db="EMBL/GenBank/DDBJ databases">
        <title>Development of genomics and gene disruption for Polysphondylium violaceum indicates a role for the polyketide synthase stlB in stalk morphogenesis.</title>
        <authorList>
            <person name="Narita B."/>
            <person name="Kawabe Y."/>
            <person name="Kin K."/>
            <person name="Saito T."/>
            <person name="Gibbs R."/>
            <person name="Kuspa A."/>
            <person name="Muzny D."/>
            <person name="Queller D."/>
            <person name="Richards S."/>
            <person name="Strassman J."/>
            <person name="Sucgang R."/>
            <person name="Worley K."/>
            <person name="Schaap P."/>
        </authorList>
    </citation>
    <scope>NUCLEOTIDE SEQUENCE</scope>
    <source>
        <strain evidence="2">QSvi11</strain>
    </source>
</reference>
<dbReference type="InterPro" id="IPR051904">
    <property type="entry name" value="UPF0746_actin_org"/>
</dbReference>
<sequence length="580" mass="68890">MVRLIQQKNDAKESKNFYRTPILSSDLESAYENPFYEFAVVAKDRNKATNDNDKYFWSIFRNSFIKNHIWSFIHKPMIPFKRYKDIYSIKWIFKNAYSVQFLIDKVKRNEYLSDILYISIVLDQFKSINDIEFYTIFDQRYKRYLNDPVMLKVKQFLDSKLNNNDSDKDNNDNNNKKEEQPIIIINNLTNDQKEKDPSYLSRLSLEELLEDYKTFRKRHFNNFKRALESKHLELAQYVLENWLIQSEESLIPRNDYGFIHMGDTEIIKYVCQVNHQNRFDLKVGLGNIYLRDDFEEIMKLLEDSGVIDKLCEDHMNYFKTKRNLEYFIKNGYACDSNLLKSICLGNKMQFDCLPLLMDKIPFDHAGLEKLFYYRSMLPREHIIYKQFFKRYTMDEFKEKYPLLAQRYFRYQEMYKGLYQPDYQNMKTLKDLKVKLKRIGEIGDSSAILMLIRTHYSELLLNYVESMDPYSDNSTKPDYADDGDFYAETELSIEMLLFALIQTSNVPILKMIFQEFPQLLETIYQDQERKKMYTIARMGAGARKPSDTNERGVRGPGKSVAPTAAPTGPIISTFTSKGAFI</sequence>
<gene>
    <name evidence="2" type="ORF">CYY_009143</name>
</gene>
<keyword evidence="3" id="KW-1185">Reference proteome</keyword>
<dbReference type="OrthoDB" id="24485at2759"/>
<protein>
    <submittedName>
        <fullName evidence="2">Uncharacterized protein</fullName>
    </submittedName>
</protein>
<accession>A0A8J4PKI5</accession>
<evidence type="ECO:0000313" key="2">
    <source>
        <dbReference type="EMBL" id="KAF2069535.1"/>
    </source>
</evidence>
<evidence type="ECO:0000256" key="1">
    <source>
        <dbReference type="SAM" id="MobiDB-lite"/>
    </source>
</evidence>
<dbReference type="PANTHER" id="PTHR32488">
    <property type="entry name" value="UPF0746 PROTEIN DDB_G0280785-RELATED"/>
    <property type="match status" value="1"/>
</dbReference>
<evidence type="ECO:0000313" key="3">
    <source>
        <dbReference type="Proteomes" id="UP000695562"/>
    </source>
</evidence>
<dbReference type="EMBL" id="AJWJ01000644">
    <property type="protein sequence ID" value="KAF2069535.1"/>
    <property type="molecule type" value="Genomic_DNA"/>
</dbReference>
<name>A0A8J4PKI5_9MYCE</name>
<dbReference type="AlphaFoldDB" id="A0A8J4PKI5"/>
<feature type="region of interest" description="Disordered" evidence="1">
    <location>
        <begin position="539"/>
        <end position="565"/>
    </location>
</feature>
<dbReference type="Proteomes" id="UP000695562">
    <property type="component" value="Unassembled WGS sequence"/>
</dbReference>
<feature type="compositionally biased region" description="Basic and acidic residues" evidence="1">
    <location>
        <begin position="543"/>
        <end position="552"/>
    </location>
</feature>
<organism evidence="2 3">
    <name type="scientific">Polysphondylium violaceum</name>
    <dbReference type="NCBI Taxonomy" id="133409"/>
    <lineage>
        <taxon>Eukaryota</taxon>
        <taxon>Amoebozoa</taxon>
        <taxon>Evosea</taxon>
        <taxon>Eumycetozoa</taxon>
        <taxon>Dictyostelia</taxon>
        <taxon>Dictyosteliales</taxon>
        <taxon>Dictyosteliaceae</taxon>
        <taxon>Polysphondylium</taxon>
    </lineage>
</organism>
<proteinExistence type="predicted"/>
<comment type="caution">
    <text evidence="2">The sequence shown here is derived from an EMBL/GenBank/DDBJ whole genome shotgun (WGS) entry which is preliminary data.</text>
</comment>